<dbReference type="Proteomes" id="UP000245959">
    <property type="component" value="Unassembled WGS sequence"/>
</dbReference>
<dbReference type="AlphaFoldDB" id="A0A2U1ACN0"/>
<gene>
    <name evidence="1" type="ORF">C8D82_15212</name>
</gene>
<organism evidence="1 2">
    <name type="scientific">Victivallis vadensis</name>
    <dbReference type="NCBI Taxonomy" id="172901"/>
    <lineage>
        <taxon>Bacteria</taxon>
        <taxon>Pseudomonadati</taxon>
        <taxon>Lentisphaerota</taxon>
        <taxon>Lentisphaeria</taxon>
        <taxon>Victivallales</taxon>
        <taxon>Victivallaceae</taxon>
        <taxon>Victivallis</taxon>
    </lineage>
</organism>
<reference evidence="1 2" key="1">
    <citation type="submission" date="2018-04" db="EMBL/GenBank/DDBJ databases">
        <title>Genomic Encyclopedia of Type Strains, Phase IV (KMG-IV): sequencing the most valuable type-strain genomes for metagenomic binning, comparative biology and taxonomic classification.</title>
        <authorList>
            <person name="Goeker M."/>
        </authorList>
    </citation>
    <scope>NUCLEOTIDE SEQUENCE [LARGE SCALE GENOMIC DNA]</scope>
    <source>
        <strain evidence="1 2">DSM 14823</strain>
    </source>
</reference>
<keyword evidence="2" id="KW-1185">Reference proteome</keyword>
<accession>A0A2U1ACN0</accession>
<sequence>MSCSCLRTHRVKPYETCIFCAHKHIAAALALRDESSLVGQLILASWHYRDDFPEMEAACIECAERIERAEPYRDSLAALCIRAWQMVLDNQESKAVYAAKSADDPMPFAPDAVAAHRAVAAANALHHELNYRNINASVTIGQLIIAAWHFDEGHHELAVKCRECWQKIERLKSCREELEALQRAAWEAVKANR</sequence>
<evidence type="ECO:0000313" key="2">
    <source>
        <dbReference type="Proteomes" id="UP000245959"/>
    </source>
</evidence>
<dbReference type="RefSeq" id="WP_116885959.1">
    <property type="nucleotide sequence ID" value="NZ_CABMMC010000001.1"/>
</dbReference>
<dbReference type="GeneID" id="78297220"/>
<name>A0A2U1ACN0_9BACT</name>
<proteinExistence type="predicted"/>
<protein>
    <submittedName>
        <fullName evidence="1">Uncharacterized protein</fullName>
    </submittedName>
</protein>
<comment type="caution">
    <text evidence="1">The sequence shown here is derived from an EMBL/GenBank/DDBJ whole genome shotgun (WGS) entry which is preliminary data.</text>
</comment>
<evidence type="ECO:0000313" key="1">
    <source>
        <dbReference type="EMBL" id="PVY33317.1"/>
    </source>
</evidence>
<dbReference type="EMBL" id="QEKH01000052">
    <property type="protein sequence ID" value="PVY33317.1"/>
    <property type="molecule type" value="Genomic_DNA"/>
</dbReference>